<dbReference type="InterPro" id="IPR018967">
    <property type="entry name" value="FeS-contain_CDGSH-typ"/>
</dbReference>
<proteinExistence type="predicted"/>
<protein>
    <submittedName>
        <fullName evidence="6">Glutamate synthase [NADPH] large chain</fullName>
        <ecNumber evidence="6">1.4.1.13</ecNumber>
    </submittedName>
</protein>
<dbReference type="InterPro" id="IPR052950">
    <property type="entry name" value="CISD"/>
</dbReference>
<dbReference type="GO" id="GO:0051537">
    <property type="term" value="F:2 iron, 2 sulfur cluster binding"/>
    <property type="evidence" value="ECO:0007669"/>
    <property type="project" value="UniProtKB-KW"/>
</dbReference>
<gene>
    <name evidence="6" type="ORF">MNBD_NITROSPINAE04-2358</name>
</gene>
<dbReference type="EMBL" id="UOGA01000233">
    <property type="protein sequence ID" value="VAX22923.1"/>
    <property type="molecule type" value="Genomic_DNA"/>
</dbReference>
<feature type="domain" description="Iron-binding zinc finger CDGSH type" evidence="5">
    <location>
        <begin position="10"/>
        <end position="46"/>
    </location>
</feature>
<evidence type="ECO:0000256" key="2">
    <source>
        <dbReference type="ARBA" id="ARBA00022723"/>
    </source>
</evidence>
<reference evidence="6" key="1">
    <citation type="submission" date="2018-06" db="EMBL/GenBank/DDBJ databases">
        <authorList>
            <person name="Zhirakovskaya E."/>
        </authorList>
    </citation>
    <scope>NUCLEOTIDE SEQUENCE</scope>
</reference>
<evidence type="ECO:0000313" key="6">
    <source>
        <dbReference type="EMBL" id="VAX22923.1"/>
    </source>
</evidence>
<dbReference type="SMART" id="SM00704">
    <property type="entry name" value="ZnF_CDGSH"/>
    <property type="match status" value="2"/>
</dbReference>
<evidence type="ECO:0000256" key="1">
    <source>
        <dbReference type="ARBA" id="ARBA00022714"/>
    </source>
</evidence>
<dbReference type="GO" id="GO:0046872">
    <property type="term" value="F:metal ion binding"/>
    <property type="evidence" value="ECO:0007669"/>
    <property type="project" value="UniProtKB-KW"/>
</dbReference>
<name>A0A3B1CDX2_9ZZZZ</name>
<keyword evidence="6" id="KW-0560">Oxidoreductase</keyword>
<dbReference type="AlphaFoldDB" id="A0A3B1CDX2"/>
<dbReference type="GO" id="GO:0004355">
    <property type="term" value="F:glutamate synthase (NADPH) activity"/>
    <property type="evidence" value="ECO:0007669"/>
    <property type="project" value="UniProtKB-EC"/>
</dbReference>
<accession>A0A3B1CDX2</accession>
<evidence type="ECO:0000256" key="4">
    <source>
        <dbReference type="ARBA" id="ARBA00023014"/>
    </source>
</evidence>
<evidence type="ECO:0000256" key="3">
    <source>
        <dbReference type="ARBA" id="ARBA00023004"/>
    </source>
</evidence>
<dbReference type="PANTHER" id="PTHR46491:SF3">
    <property type="entry name" value="CDGSH IRON-SULFUR DOMAIN-CONTAINING PROTEIN 3, MITOCHONDRIAL"/>
    <property type="match status" value="1"/>
</dbReference>
<keyword evidence="2" id="KW-0479">Metal-binding</keyword>
<evidence type="ECO:0000259" key="5">
    <source>
        <dbReference type="SMART" id="SM00704"/>
    </source>
</evidence>
<dbReference type="Gene3D" id="3.40.5.90">
    <property type="entry name" value="CDGSH iron-sulfur domain, mitoNEET-type"/>
    <property type="match status" value="2"/>
</dbReference>
<organism evidence="6">
    <name type="scientific">hydrothermal vent metagenome</name>
    <dbReference type="NCBI Taxonomy" id="652676"/>
    <lineage>
        <taxon>unclassified sequences</taxon>
        <taxon>metagenomes</taxon>
        <taxon>ecological metagenomes</taxon>
    </lineage>
</organism>
<dbReference type="InterPro" id="IPR042216">
    <property type="entry name" value="MitoNEET_CISD"/>
</dbReference>
<feature type="domain" description="Iron-binding zinc finger CDGSH type" evidence="5">
    <location>
        <begin position="47"/>
        <end position="80"/>
    </location>
</feature>
<keyword evidence="3" id="KW-0408">Iron</keyword>
<keyword evidence="1" id="KW-0001">2Fe-2S</keyword>
<dbReference type="EC" id="1.4.1.13" evidence="6"/>
<keyword evidence="4" id="KW-0411">Iron-sulfur</keyword>
<dbReference type="Pfam" id="PF09360">
    <property type="entry name" value="zf-CDGSH"/>
    <property type="match status" value="2"/>
</dbReference>
<dbReference type="PANTHER" id="PTHR46491">
    <property type="entry name" value="CDGSH IRON SULFUR DOMAIN PROTEIN HOMOLOG"/>
    <property type="match status" value="1"/>
</dbReference>
<sequence>MAEEPKIVDKNPLVQEVEPGEYFWCACGRSSSQPFCDGSHKGTGIEPVQVKIEVKKRVPWCQCKHTKTPPFCDGTHADLP</sequence>
<dbReference type="GO" id="GO:0005737">
    <property type="term" value="C:cytoplasm"/>
    <property type="evidence" value="ECO:0007669"/>
    <property type="project" value="UniProtKB-ARBA"/>
</dbReference>